<dbReference type="KEGG" id="dwd:DSCW_64930"/>
<dbReference type="EMBL" id="AP021875">
    <property type="protein sequence ID" value="BBO79076.1"/>
    <property type="molecule type" value="Genomic_DNA"/>
</dbReference>
<dbReference type="RefSeq" id="WP_155307642.1">
    <property type="nucleotide sequence ID" value="NZ_AP021875.1"/>
</dbReference>
<sequence length="417" mass="46181">MNDPQNSTPSLSIGRVPIFDAQRRLWGYELMCVGTVPVKTEASSAEDTATNVAASAYIGLQPILQQGRKVMLNFDEMGIVDNMPYALPPGSAAVQVAESLFLNPEIPAMLQRLKSDGYLIAVQEFSGAPEFEPLYDLADIVGATVADKTEKEVADLLAAIDAKNTDIMTRRVDDAAMFEMCRQAGADLFEGAFFKKPDTITVRKLTSNATSRLKLLQRIDQPDPDIDDLAETIQSDAAISFRLLSFLNSAAFGLPRKIKSVQHAIRLLGWNRMKNWLRVVLLNDMSQAVETGDLLQLSAQRGKFLELVARSNDYWGFDPESLHLLGLFSLLDTLLSAPMEEIVTFLPIEQPLKEALCGDAGNEYLPLLRLAQCAEEGRWEDADTIVQQLNLNREKVIAAFREAVAWTDRLLSQEKGD</sequence>
<reference evidence="2 3" key="1">
    <citation type="submission" date="2019-11" db="EMBL/GenBank/DDBJ databases">
        <title>Comparative genomics of hydrocarbon-degrading Desulfosarcina strains.</title>
        <authorList>
            <person name="Watanabe M."/>
            <person name="Kojima H."/>
            <person name="Fukui M."/>
        </authorList>
    </citation>
    <scope>NUCLEOTIDE SEQUENCE [LARGE SCALE GENOMIC DNA]</scope>
    <source>
        <strain evidence="2 3">PP31</strain>
    </source>
</reference>
<evidence type="ECO:0000259" key="1">
    <source>
        <dbReference type="PROSITE" id="PS51833"/>
    </source>
</evidence>
<dbReference type="Proteomes" id="UP000427769">
    <property type="component" value="Chromosome"/>
</dbReference>
<name>A0A5K7ZB57_9BACT</name>
<dbReference type="Pfam" id="PF08668">
    <property type="entry name" value="HDOD"/>
    <property type="match status" value="1"/>
</dbReference>
<dbReference type="Gene3D" id="1.10.3210.10">
    <property type="entry name" value="Hypothetical protein af1432"/>
    <property type="match status" value="1"/>
</dbReference>
<organism evidence="2 3">
    <name type="scientific">Desulfosarcina widdelii</name>
    <dbReference type="NCBI Taxonomy" id="947919"/>
    <lineage>
        <taxon>Bacteria</taxon>
        <taxon>Pseudomonadati</taxon>
        <taxon>Thermodesulfobacteriota</taxon>
        <taxon>Desulfobacteria</taxon>
        <taxon>Desulfobacterales</taxon>
        <taxon>Desulfosarcinaceae</taxon>
        <taxon>Desulfosarcina</taxon>
    </lineage>
</organism>
<keyword evidence="3" id="KW-1185">Reference proteome</keyword>
<feature type="domain" description="HDOD" evidence="1">
    <location>
        <begin position="205"/>
        <end position="395"/>
    </location>
</feature>
<dbReference type="Gene3D" id="3.20.20.450">
    <property type="entry name" value="EAL domain"/>
    <property type="match status" value="1"/>
</dbReference>
<dbReference type="SUPFAM" id="SSF109604">
    <property type="entry name" value="HD-domain/PDEase-like"/>
    <property type="match status" value="1"/>
</dbReference>
<evidence type="ECO:0000313" key="2">
    <source>
        <dbReference type="EMBL" id="BBO79076.1"/>
    </source>
</evidence>
<dbReference type="InterPro" id="IPR013976">
    <property type="entry name" value="HDOD"/>
</dbReference>
<dbReference type="InterPro" id="IPR052340">
    <property type="entry name" value="RNase_Y/CdgJ"/>
</dbReference>
<accession>A0A5K7ZB57</accession>
<dbReference type="InterPro" id="IPR014408">
    <property type="entry name" value="dGMP_Pdiesterase_EAL/HD-GYP"/>
</dbReference>
<evidence type="ECO:0000313" key="3">
    <source>
        <dbReference type="Proteomes" id="UP000427769"/>
    </source>
</evidence>
<dbReference type="SUPFAM" id="SSF141868">
    <property type="entry name" value="EAL domain-like"/>
    <property type="match status" value="1"/>
</dbReference>
<dbReference type="PANTHER" id="PTHR33525">
    <property type="match status" value="1"/>
</dbReference>
<dbReference type="OrthoDB" id="9804751at2"/>
<dbReference type="PIRSF" id="PIRSF003180">
    <property type="entry name" value="DiGMPpdiest_YuxH"/>
    <property type="match status" value="1"/>
</dbReference>
<proteinExistence type="predicted"/>
<dbReference type="PANTHER" id="PTHR33525:SF4">
    <property type="entry name" value="CYCLIC DI-GMP PHOSPHODIESTERASE CDGJ"/>
    <property type="match status" value="1"/>
</dbReference>
<gene>
    <name evidence="2" type="ORF">DSCW_64930</name>
</gene>
<dbReference type="AlphaFoldDB" id="A0A5K7ZB57"/>
<protein>
    <recommendedName>
        <fullName evidence="1">HDOD domain-containing protein</fullName>
    </recommendedName>
</protein>
<dbReference type="InterPro" id="IPR035919">
    <property type="entry name" value="EAL_sf"/>
</dbReference>
<dbReference type="PROSITE" id="PS51833">
    <property type="entry name" value="HDOD"/>
    <property type="match status" value="1"/>
</dbReference>